<feature type="compositionally biased region" description="Acidic residues" evidence="1">
    <location>
        <begin position="414"/>
        <end position="425"/>
    </location>
</feature>
<feature type="region of interest" description="Disordered" evidence="1">
    <location>
        <begin position="83"/>
        <end position="109"/>
    </location>
</feature>
<feature type="compositionally biased region" description="Low complexity" evidence="1">
    <location>
        <begin position="395"/>
        <end position="412"/>
    </location>
</feature>
<gene>
    <name evidence="2" type="ORF">TT172_LOCUS4777</name>
</gene>
<proteinExistence type="predicted"/>
<dbReference type="Proteomes" id="UP000289323">
    <property type="component" value="Unassembled WGS sequence"/>
</dbReference>
<feature type="region of interest" description="Disordered" evidence="1">
    <location>
        <begin position="137"/>
        <end position="190"/>
    </location>
</feature>
<dbReference type="AlphaFoldDB" id="A0A3S4B5K4"/>
<protein>
    <submittedName>
        <fullName evidence="2">98fb5831-1297-4b48-a8c8-cea7a465e261</fullName>
    </submittedName>
</protein>
<feature type="compositionally biased region" description="Pro residues" evidence="1">
    <location>
        <begin position="142"/>
        <end position="153"/>
    </location>
</feature>
<evidence type="ECO:0000313" key="3">
    <source>
        <dbReference type="Proteomes" id="UP000289323"/>
    </source>
</evidence>
<feature type="region of interest" description="Disordered" evidence="1">
    <location>
        <begin position="213"/>
        <end position="240"/>
    </location>
</feature>
<dbReference type="EMBL" id="OUUZ01000009">
    <property type="protein sequence ID" value="SPQ22358.1"/>
    <property type="molecule type" value="Genomic_DNA"/>
</dbReference>
<name>A0A3S4B5K4_9PEZI</name>
<feature type="region of interest" description="Disordered" evidence="1">
    <location>
        <begin position="1"/>
        <end position="53"/>
    </location>
</feature>
<feature type="compositionally biased region" description="Basic residues" evidence="1">
    <location>
        <begin position="88"/>
        <end position="98"/>
    </location>
</feature>
<evidence type="ECO:0000313" key="2">
    <source>
        <dbReference type="EMBL" id="SPQ22358.1"/>
    </source>
</evidence>
<feature type="compositionally biased region" description="Acidic residues" evidence="1">
    <location>
        <begin position="477"/>
        <end position="487"/>
    </location>
</feature>
<sequence>MVEVRAARQNTRTGDGHNVSDNDNDSGRHRRDPSLKERHHHAGSEPLDPVVFSPPAANVDVDVDVKPAAHLFCSQTHDLLRPAVRPPGRLRRGHRPRSQQRPWATAHPRQVFRHDALQRDHPASAIARLLHQLCHYRGADRPLPPPALKPHPGPAHGTSTGTGTGTGTADADANLSNSPPPTVLSLVSDSHHRHYHHDDCYYLSNNSSPCPQHFSPLKSPTKPKPLTSTFLAPPTPSKQPANVALSAETARLQTELLQLHLLHRDAGGAARQWRAHARQVLRGRFEALAEEERRVAELERGVGHQREVKALVHWGQRAAGKEERGGGGGGGVGLGMGLEEKVALLDRVVSGLWSVVGGGEPGEGRYGRVVRAFERWVGTVEAVMRARERLGRTCGLGQPQGQGQDEGQQQGDQGDGDGVGESDDDEERGLVLVGEMDAAWKEECAALVRRLDDWRRGLRELEDGPPFLPASTTPDTPSEEPGEDGDGGESGSSSSLARILAGCRALVHGMLAELNVMEQIERDAAAAEMRWVREMNRRGLGRADDDAPRAGAIWRVL</sequence>
<reference evidence="2 3" key="1">
    <citation type="submission" date="2018-04" db="EMBL/GenBank/DDBJ databases">
        <authorList>
            <person name="Huttner S."/>
            <person name="Dainat J."/>
        </authorList>
    </citation>
    <scope>NUCLEOTIDE SEQUENCE [LARGE SCALE GENOMIC DNA]</scope>
</reference>
<accession>A0A3S4B5K4</accession>
<organism evidence="2 3">
    <name type="scientific">Thermothielavioides terrestris</name>
    <dbReference type="NCBI Taxonomy" id="2587410"/>
    <lineage>
        <taxon>Eukaryota</taxon>
        <taxon>Fungi</taxon>
        <taxon>Dikarya</taxon>
        <taxon>Ascomycota</taxon>
        <taxon>Pezizomycotina</taxon>
        <taxon>Sordariomycetes</taxon>
        <taxon>Sordariomycetidae</taxon>
        <taxon>Sordariales</taxon>
        <taxon>Chaetomiaceae</taxon>
        <taxon>Thermothielavioides</taxon>
    </lineage>
</organism>
<feature type="compositionally biased region" description="Low complexity" evidence="1">
    <location>
        <begin position="214"/>
        <end position="231"/>
    </location>
</feature>
<feature type="region of interest" description="Disordered" evidence="1">
    <location>
        <begin position="460"/>
        <end position="495"/>
    </location>
</feature>
<feature type="region of interest" description="Disordered" evidence="1">
    <location>
        <begin position="393"/>
        <end position="425"/>
    </location>
</feature>
<evidence type="ECO:0000256" key="1">
    <source>
        <dbReference type="SAM" id="MobiDB-lite"/>
    </source>
</evidence>